<reference evidence="1 2" key="1">
    <citation type="journal article" date="2016" name="Genome Biol. Evol.">
        <title>Comparative Genomics of Campylobacter fetus from Reptiles and Mammals Reveals Divergent Evolution in Host-Associated Lineages.</title>
        <authorList>
            <person name="Gilbert M.J."/>
            <person name="Miller W.G."/>
            <person name="Yee E."/>
            <person name="Zomer A.L."/>
            <person name="van der Graaf-van Bloois L."/>
            <person name="Fitzgerald C."/>
            <person name="Forbes K.J."/>
            <person name="Meric G."/>
            <person name="Sheppard S.K."/>
            <person name="Wagenaar J.A."/>
            <person name="Duim B."/>
        </authorList>
    </citation>
    <scope>NUCLEOTIDE SEQUENCE [LARGE SCALE GENOMIC DNA]</scope>
    <source>
        <strain evidence="1 2">12S02225-3</strain>
    </source>
</reference>
<dbReference type="EMBL" id="LFLK01000008">
    <property type="protein sequence ID" value="OCR90247.1"/>
    <property type="molecule type" value="Genomic_DNA"/>
</dbReference>
<sequence length="163" mass="19470">MITKEMINVMEAFERGEEVQWVNAKEFNEDDKTPWRDTKIPAWDWDMNMYRIKPTGRPKLEPKFKVGDKIINKDYCEGEAITTHFIREINETIGDMYYFYGNGRAFIDQTDRYCININDCLWYFEYCDTAGVWRISTTRHKIEQFFGKSSTPIYELGARLPKE</sequence>
<dbReference type="Proteomes" id="UP000093100">
    <property type="component" value="Unassembled WGS sequence"/>
</dbReference>
<comment type="caution">
    <text evidence="1">The sequence shown here is derived from an EMBL/GenBank/DDBJ whole genome shotgun (WGS) entry which is preliminary data.</text>
</comment>
<dbReference type="AlphaFoldDB" id="A0AAX0H9U9"/>
<protein>
    <recommendedName>
        <fullName evidence="3">YopX protein domain-containing protein</fullName>
    </recommendedName>
</protein>
<evidence type="ECO:0000313" key="1">
    <source>
        <dbReference type="EMBL" id="OCR90247.1"/>
    </source>
</evidence>
<name>A0AAX0H9U9_CAMFE</name>
<proteinExistence type="predicted"/>
<evidence type="ECO:0008006" key="3">
    <source>
        <dbReference type="Google" id="ProtNLM"/>
    </source>
</evidence>
<organism evidence="1 2">
    <name type="scientific">Campylobacter fetus subsp. testudinum</name>
    <dbReference type="NCBI Taxonomy" id="1507806"/>
    <lineage>
        <taxon>Bacteria</taxon>
        <taxon>Pseudomonadati</taxon>
        <taxon>Campylobacterota</taxon>
        <taxon>Epsilonproteobacteria</taxon>
        <taxon>Campylobacterales</taxon>
        <taxon>Campylobacteraceae</taxon>
        <taxon>Campylobacter</taxon>
    </lineage>
</organism>
<dbReference type="RefSeq" id="WP_065841148.1">
    <property type="nucleotide sequence ID" value="NZ_LFLK01000008.1"/>
</dbReference>
<accession>A0AAX0H9U9</accession>
<gene>
    <name evidence="1" type="ORF">CFT12S02225_07720</name>
</gene>
<evidence type="ECO:0000313" key="2">
    <source>
        <dbReference type="Proteomes" id="UP000093100"/>
    </source>
</evidence>